<comment type="caution">
    <text evidence="2">The sequence shown here is derived from an EMBL/GenBank/DDBJ whole genome shotgun (WGS) entry which is preliminary data.</text>
</comment>
<protein>
    <submittedName>
        <fullName evidence="2">Uncharacterized protein</fullName>
    </submittedName>
</protein>
<feature type="region of interest" description="Disordered" evidence="1">
    <location>
        <begin position="1"/>
        <end position="108"/>
    </location>
</feature>
<accession>A0AAJ5D1Z2</accession>
<dbReference type="EMBL" id="UGSJ01000001">
    <property type="protein sequence ID" value="SUA92318.1"/>
    <property type="molecule type" value="Genomic_DNA"/>
</dbReference>
<sequence>MSPVPNLGALRSPSPVTASTSAQSGQNGQAPAVLATNVRAVRQANGWQGMPPSWNQRPRPPATLAGPSNSGAEKRSAPQDASEREDAVSMPPSAKKTRQETGAAGGSVPITDVMVQTWSTIGRAWIEACSRGLDSLARWEVAPAGTSRSHLYAERDRSEPGEDRLHPDGKVQITDTMLQIWAALGPGWLETTGGLDGLARRHNVPAEALKSYLHADASLTQLGRDRLNPSGKVKITDALLQTWAALGPVWIEAAGGLDGLARRHHVALVALKNYLRADGSLTQRGQERLEAGGKAKVTDAMLRRWSTCGLEGIERAGGLGGVARLENVPLASLRRYLYADGSLTLHGEDRLNTGGKAKITDALLQEWKDLGQAGIKAAGGLDGVARRHNVHVGALKHYLRTDGTLSQTGEDRLNPSGKAKITSAMLRMWKSRGQAGVGAEGGLDGLARLHNVPAGALKNYLRADGSLTPRGEHRLNPRRTAKISGAMLREWATLGLGGIEAAGGLDGVARRHNVPAGVLRRYLRADGSLTQRGEERLNWRKKAEITDAMLQRWKTLGKAGIEEAGGYLALARQANVRPGALRNYLRTDGRLTQRGEDRLNPDGNAKITDAMLQAWAALGEARIKAEGGLDGVARRANVAAVALKNYLRADGSLTPIGEKRLRKADAQPTDAR</sequence>
<proteinExistence type="predicted"/>
<dbReference type="AlphaFoldDB" id="A0AAJ5D1Z2"/>
<evidence type="ECO:0000313" key="3">
    <source>
        <dbReference type="Proteomes" id="UP000254589"/>
    </source>
</evidence>
<feature type="compositionally biased region" description="Polar residues" evidence="1">
    <location>
        <begin position="14"/>
        <end position="29"/>
    </location>
</feature>
<name>A0AAJ5D1Z2_PANPU</name>
<gene>
    <name evidence="2" type="ORF">NCTC13159_03842</name>
</gene>
<organism evidence="2 3">
    <name type="scientific">Pandoraea pulmonicola</name>
    <dbReference type="NCBI Taxonomy" id="93221"/>
    <lineage>
        <taxon>Bacteria</taxon>
        <taxon>Pseudomonadati</taxon>
        <taxon>Pseudomonadota</taxon>
        <taxon>Betaproteobacteria</taxon>
        <taxon>Burkholderiales</taxon>
        <taxon>Burkholderiaceae</taxon>
        <taxon>Pandoraea</taxon>
    </lineage>
</organism>
<evidence type="ECO:0000313" key="2">
    <source>
        <dbReference type="EMBL" id="SUA92318.1"/>
    </source>
</evidence>
<feature type="region of interest" description="Disordered" evidence="1">
    <location>
        <begin position="147"/>
        <end position="167"/>
    </location>
</feature>
<reference evidence="2 3" key="1">
    <citation type="submission" date="2018-06" db="EMBL/GenBank/DDBJ databases">
        <authorList>
            <consortium name="Pathogen Informatics"/>
            <person name="Doyle S."/>
        </authorList>
    </citation>
    <scope>NUCLEOTIDE SEQUENCE [LARGE SCALE GENOMIC DNA]</scope>
    <source>
        <strain evidence="2 3">NCTC13159</strain>
    </source>
</reference>
<feature type="compositionally biased region" description="Basic and acidic residues" evidence="1">
    <location>
        <begin position="151"/>
        <end position="167"/>
    </location>
</feature>
<feature type="compositionally biased region" description="Basic and acidic residues" evidence="1">
    <location>
        <begin position="72"/>
        <end position="87"/>
    </location>
</feature>
<dbReference type="Proteomes" id="UP000254589">
    <property type="component" value="Unassembled WGS sequence"/>
</dbReference>
<evidence type="ECO:0000256" key="1">
    <source>
        <dbReference type="SAM" id="MobiDB-lite"/>
    </source>
</evidence>